<accession>A0A4R1XDR9</accession>
<feature type="modified residue" description="N6-(pyridoxal phosphate)lysine" evidence="4">
    <location>
        <position position="116"/>
    </location>
</feature>
<dbReference type="InterPro" id="IPR011780">
    <property type="entry name" value="D_Ser_am_lyase"/>
</dbReference>
<gene>
    <name evidence="4" type="primary">dsdA</name>
    <name evidence="6" type="ORF">EC844_1299</name>
</gene>
<dbReference type="NCBIfam" id="TIGR02035">
    <property type="entry name" value="D_Ser_am_lyase"/>
    <property type="match status" value="1"/>
</dbReference>
<dbReference type="NCBIfam" id="NF002823">
    <property type="entry name" value="PRK02991.1"/>
    <property type="match status" value="1"/>
</dbReference>
<dbReference type="HAMAP" id="MF_01030">
    <property type="entry name" value="D_Ser_dehydrat"/>
    <property type="match status" value="1"/>
</dbReference>
<feature type="domain" description="Tryptophan synthase beta chain-like PALP" evidence="5">
    <location>
        <begin position="101"/>
        <end position="392"/>
    </location>
</feature>
<keyword evidence="2 4" id="KW-0663">Pyridoxal phosphate</keyword>
<keyword evidence="7" id="KW-1185">Reference proteome</keyword>
<dbReference type="Pfam" id="PF00291">
    <property type="entry name" value="PALP"/>
    <property type="match status" value="1"/>
</dbReference>
<evidence type="ECO:0000313" key="6">
    <source>
        <dbReference type="EMBL" id="TCM61156.1"/>
    </source>
</evidence>
<comment type="caution">
    <text evidence="6">The sequence shown here is derived from an EMBL/GenBank/DDBJ whole genome shotgun (WGS) entry which is preliminary data.</text>
</comment>
<dbReference type="GO" id="GO:0016836">
    <property type="term" value="F:hydro-lyase activity"/>
    <property type="evidence" value="ECO:0007669"/>
    <property type="project" value="UniProtKB-UniRule"/>
</dbReference>
<dbReference type="PANTHER" id="PTHR48078:SF9">
    <property type="entry name" value="D-SERINE DEHYDRATASE"/>
    <property type="match status" value="1"/>
</dbReference>
<evidence type="ECO:0000259" key="5">
    <source>
        <dbReference type="Pfam" id="PF00291"/>
    </source>
</evidence>
<comment type="similarity">
    <text evidence="4">Belongs to the serine/threonine dehydratase family. DsdA subfamily.</text>
</comment>
<dbReference type="InterPro" id="IPR001926">
    <property type="entry name" value="TrpB-like_PALP"/>
</dbReference>
<name>A0A4R1XDR9_ACICA</name>
<dbReference type="EC" id="4.3.1.18" evidence="4"/>
<protein>
    <recommendedName>
        <fullName evidence="4">Probable D-serine dehydratase</fullName>
        <ecNumber evidence="4">4.3.1.18</ecNumber>
    </recommendedName>
    <alternativeName>
        <fullName evidence="4">D-serine deaminase</fullName>
        <shortName evidence="4">DSD</shortName>
    </alternativeName>
</protein>
<dbReference type="PANTHER" id="PTHR48078">
    <property type="entry name" value="THREONINE DEHYDRATASE, MITOCHONDRIAL-RELATED"/>
    <property type="match status" value="1"/>
</dbReference>
<dbReference type="EMBL" id="SLVJ01000029">
    <property type="protein sequence ID" value="TCM61156.1"/>
    <property type="molecule type" value="Genomic_DNA"/>
</dbReference>
<evidence type="ECO:0000256" key="4">
    <source>
        <dbReference type="HAMAP-Rule" id="MF_01030"/>
    </source>
</evidence>
<dbReference type="GO" id="GO:0036088">
    <property type="term" value="P:D-serine catabolic process"/>
    <property type="evidence" value="ECO:0007669"/>
    <property type="project" value="TreeGrafter"/>
</dbReference>
<dbReference type="Gene3D" id="3.40.50.1100">
    <property type="match status" value="2"/>
</dbReference>
<dbReference type="GO" id="GO:0030170">
    <property type="term" value="F:pyridoxal phosphate binding"/>
    <property type="evidence" value="ECO:0007669"/>
    <property type="project" value="InterPro"/>
</dbReference>
<dbReference type="Proteomes" id="UP000294963">
    <property type="component" value="Unassembled WGS sequence"/>
</dbReference>
<organism evidence="6 7">
    <name type="scientific">Acinetobacter calcoaceticus</name>
    <dbReference type="NCBI Taxonomy" id="471"/>
    <lineage>
        <taxon>Bacteria</taxon>
        <taxon>Pseudomonadati</taxon>
        <taxon>Pseudomonadota</taxon>
        <taxon>Gammaproteobacteria</taxon>
        <taxon>Moraxellales</taxon>
        <taxon>Moraxellaceae</taxon>
        <taxon>Acinetobacter</taxon>
        <taxon>Acinetobacter calcoaceticus/baumannii complex</taxon>
    </lineage>
</organism>
<comment type="cofactor">
    <cofactor evidence="1 4">
        <name>pyridoxal 5'-phosphate</name>
        <dbReference type="ChEBI" id="CHEBI:597326"/>
    </cofactor>
</comment>
<dbReference type="OrthoDB" id="9780546at2"/>
<evidence type="ECO:0000256" key="1">
    <source>
        <dbReference type="ARBA" id="ARBA00001933"/>
    </source>
</evidence>
<evidence type="ECO:0000313" key="7">
    <source>
        <dbReference type="Proteomes" id="UP000294963"/>
    </source>
</evidence>
<evidence type="ECO:0000256" key="2">
    <source>
        <dbReference type="ARBA" id="ARBA00022898"/>
    </source>
</evidence>
<proteinExistence type="inferred from homology"/>
<dbReference type="GO" id="GO:0008721">
    <property type="term" value="F:D-serine ammonia-lyase activity"/>
    <property type="evidence" value="ECO:0007669"/>
    <property type="project" value="UniProtKB-EC"/>
</dbReference>
<dbReference type="AlphaFoldDB" id="A0A4R1XDR9"/>
<dbReference type="GO" id="GO:0009097">
    <property type="term" value="P:isoleucine biosynthetic process"/>
    <property type="evidence" value="ECO:0007669"/>
    <property type="project" value="TreeGrafter"/>
</dbReference>
<reference evidence="6 7" key="1">
    <citation type="submission" date="2019-03" db="EMBL/GenBank/DDBJ databases">
        <title>Genomic analyses of the natural microbiome of Caenorhabditis elegans.</title>
        <authorList>
            <person name="Samuel B."/>
        </authorList>
    </citation>
    <scope>NUCLEOTIDE SEQUENCE [LARGE SCALE GENOMIC DNA]</scope>
    <source>
        <strain evidence="6 7">JUb89</strain>
    </source>
</reference>
<keyword evidence="3 4" id="KW-0456">Lyase</keyword>
<dbReference type="InterPro" id="IPR036052">
    <property type="entry name" value="TrpB-like_PALP_sf"/>
</dbReference>
<comment type="catalytic activity">
    <reaction evidence="4">
        <text>D-serine = pyruvate + NH4(+)</text>
        <dbReference type="Rhea" id="RHEA:13977"/>
        <dbReference type="ChEBI" id="CHEBI:15361"/>
        <dbReference type="ChEBI" id="CHEBI:28938"/>
        <dbReference type="ChEBI" id="CHEBI:35247"/>
        <dbReference type="EC" id="4.3.1.18"/>
    </reaction>
</comment>
<dbReference type="SUPFAM" id="SSF53686">
    <property type="entry name" value="Tryptophan synthase beta subunit-like PLP-dependent enzymes"/>
    <property type="match status" value="1"/>
</dbReference>
<sequence length="446" mass="48186">MSAIPHNIPLDVLTTLRNLDPMLWINPDYASAFAENIPDRQEILTAQHRIARSAALLTQLFPELTASQGIIESHLIDLSVFKQQWVESQLNSNYDLSQQSWLLKADHALPIAGSVKARGGFHEVIAIAEQIALQHQLIAPHDDLIQLASAPAKKIFSEYSIAVGSTGNLGLSIGIMAAALGFKAIVHMSVEAKEWKKQRLRSRGVEVVEHTGDYAAAVEAGRQEALANPKCHFVDDEQSLLLFLGYAACAAHLAEQLAQAQHVVDAEHPLFVYIPCGVGGAPGGICFGLKAIFAEHVHCFFAEPVASPCMLVQLAAATDQAVSVYDIGLNNQTEADGLAVGLASSLVSPIMRSQLSGVFTVADDRLYENLYQLHQAEQIQLEPSAAAALHGPMLINSSPAAQAYLDSHQINIKHATHVIWSTGGSLVPAEEMQKFQARGLQICSRK</sequence>
<evidence type="ECO:0000256" key="3">
    <source>
        <dbReference type="ARBA" id="ARBA00023239"/>
    </source>
</evidence>
<dbReference type="InterPro" id="IPR050147">
    <property type="entry name" value="Ser/Thr_Dehydratase"/>
</dbReference>